<gene>
    <name evidence="4" type="ORF">HMPREF1978_01234</name>
</gene>
<dbReference type="PRINTS" id="PR01346">
    <property type="entry name" value="HELNAPAPROT"/>
</dbReference>
<dbReference type="PIRSF" id="PIRSF005900">
    <property type="entry name" value="Dps"/>
    <property type="match status" value="1"/>
</dbReference>
<dbReference type="GO" id="GO:0008199">
    <property type="term" value="F:ferric iron binding"/>
    <property type="evidence" value="ECO:0007669"/>
    <property type="project" value="InterPro"/>
</dbReference>
<feature type="domain" description="Ferritin/DPS" evidence="3">
    <location>
        <begin position="12"/>
        <end position="146"/>
    </location>
</feature>
<accession>U1R9M3</accession>
<dbReference type="PROSITE" id="PS00818">
    <property type="entry name" value="DPS_1"/>
    <property type="match status" value="1"/>
</dbReference>
<dbReference type="Proteomes" id="UP000016481">
    <property type="component" value="Unassembled WGS sequence"/>
</dbReference>
<evidence type="ECO:0000313" key="4">
    <source>
        <dbReference type="EMBL" id="ERH15217.1"/>
    </source>
</evidence>
<evidence type="ECO:0000313" key="5">
    <source>
        <dbReference type="Proteomes" id="UP000016481"/>
    </source>
</evidence>
<dbReference type="InterPro" id="IPR009078">
    <property type="entry name" value="Ferritin-like_SF"/>
</dbReference>
<dbReference type="EMBL" id="AWSC01000047">
    <property type="protein sequence ID" value="ERH15217.1"/>
    <property type="molecule type" value="Genomic_DNA"/>
</dbReference>
<sequence length="153" mass="16674">MKMTQPNPVVVKALQQALVDLTDLSLQAKQAHWNIAGSGFRSLHLHLDEIVDEVRLAADDVAERMTAIQAIPDGRAATVAADSQVEPIDGGVLPTDKATVMIQERLEGVANRIKATLDEVDEYDHLTNDMLIGIATGLEKHAWMLRVSAEEQA</sequence>
<dbReference type="Gene3D" id="1.20.1260.10">
    <property type="match status" value="1"/>
</dbReference>
<name>U1R9M3_9ACTO</name>
<protein>
    <submittedName>
        <fullName evidence="4">Ferritin-like protein</fullName>
    </submittedName>
</protein>
<dbReference type="InterPro" id="IPR002177">
    <property type="entry name" value="DPS_DNA-bd"/>
</dbReference>
<dbReference type="AlphaFoldDB" id="U1R9M3"/>
<dbReference type="CDD" id="cd01043">
    <property type="entry name" value="DPS"/>
    <property type="match status" value="1"/>
</dbReference>
<comment type="caution">
    <text evidence="4">The sequence shown here is derived from an EMBL/GenBank/DDBJ whole genome shotgun (WGS) entry which is preliminary data.</text>
</comment>
<comment type="similarity">
    <text evidence="1 2">Belongs to the Dps family.</text>
</comment>
<dbReference type="InterPro" id="IPR012347">
    <property type="entry name" value="Ferritin-like"/>
</dbReference>
<dbReference type="SUPFAM" id="SSF47240">
    <property type="entry name" value="Ferritin-like"/>
    <property type="match status" value="1"/>
</dbReference>
<dbReference type="Pfam" id="PF00210">
    <property type="entry name" value="Ferritin"/>
    <property type="match status" value="1"/>
</dbReference>
<dbReference type="InterPro" id="IPR008331">
    <property type="entry name" value="Ferritin_DPS_dom"/>
</dbReference>
<dbReference type="PANTHER" id="PTHR42932">
    <property type="entry name" value="GENERAL STRESS PROTEIN 20U"/>
    <property type="match status" value="1"/>
</dbReference>
<dbReference type="HOGENOM" id="CLU_098183_1_3_11"/>
<dbReference type="InterPro" id="IPR023188">
    <property type="entry name" value="DPS_DNA-bd_CS"/>
</dbReference>
<dbReference type="GO" id="GO:0016722">
    <property type="term" value="F:oxidoreductase activity, acting on metal ions"/>
    <property type="evidence" value="ECO:0007669"/>
    <property type="project" value="InterPro"/>
</dbReference>
<organism evidence="4 5">
    <name type="scientific">Actinomyces graevenitzii F0530</name>
    <dbReference type="NCBI Taxonomy" id="1321817"/>
    <lineage>
        <taxon>Bacteria</taxon>
        <taxon>Bacillati</taxon>
        <taxon>Actinomycetota</taxon>
        <taxon>Actinomycetes</taxon>
        <taxon>Actinomycetales</taxon>
        <taxon>Actinomycetaceae</taxon>
        <taxon>Actinomyces</taxon>
    </lineage>
</organism>
<dbReference type="PANTHER" id="PTHR42932:SF2">
    <property type="entry name" value="DNA PROTECTION DURING STARVATION PROTEIN 1"/>
    <property type="match status" value="1"/>
</dbReference>
<proteinExistence type="inferred from homology"/>
<dbReference type="PATRIC" id="fig|1321817.3.peg.1090"/>
<evidence type="ECO:0000256" key="2">
    <source>
        <dbReference type="RuleBase" id="RU003875"/>
    </source>
</evidence>
<evidence type="ECO:0000256" key="1">
    <source>
        <dbReference type="ARBA" id="ARBA00009497"/>
    </source>
</evidence>
<evidence type="ECO:0000259" key="3">
    <source>
        <dbReference type="Pfam" id="PF00210"/>
    </source>
</evidence>
<reference evidence="4 5" key="1">
    <citation type="submission" date="2013-08" db="EMBL/GenBank/DDBJ databases">
        <authorList>
            <person name="Weinstock G."/>
            <person name="Sodergren E."/>
            <person name="Wylie T."/>
            <person name="Fulton L."/>
            <person name="Fulton R."/>
            <person name="Fronick C."/>
            <person name="O'Laughlin M."/>
            <person name="Godfrey J."/>
            <person name="Miner T."/>
            <person name="Herter B."/>
            <person name="Appelbaum E."/>
            <person name="Cordes M."/>
            <person name="Lek S."/>
            <person name="Wollam A."/>
            <person name="Pepin K.H."/>
            <person name="Palsikar V.B."/>
            <person name="Mitreva M."/>
            <person name="Wilson R.K."/>
        </authorList>
    </citation>
    <scope>NUCLEOTIDE SEQUENCE [LARGE SCALE GENOMIC DNA]</scope>
    <source>
        <strain evidence="4 5">F0530</strain>
    </source>
</reference>